<gene>
    <name evidence="2" type="ORF">GHT07_02140</name>
</gene>
<proteinExistence type="predicted"/>
<dbReference type="SUPFAM" id="SSF56801">
    <property type="entry name" value="Acetyl-CoA synthetase-like"/>
    <property type="match status" value="1"/>
</dbReference>
<evidence type="ECO:0000313" key="3">
    <source>
        <dbReference type="Proteomes" id="UP000487350"/>
    </source>
</evidence>
<sequence length="484" mass="52289">MPKGLSTVFYQQLAFWAKATPTAIASIAAGQRMTYAQALKGVDGLAAHFTAAGIRPGHRVIVPKVNHITSLLCQFALDKIGAATCILQGDIPDWVDKILAHRSSDDPRTVLIPRDLRQAPAIDVPVHEWKLTEPCRLKSSSGSTGRIKVISRSYGSTVEGTDATQFMMGVRHGMAVASLVSWAGPATTMKTIAWLHGATLVMPSRDEAIWPLLNEHRVSLLAASPVNLNMAIARGETFERVPGLSIYLFGGRASPTLVEHYRRHVTEDIVMTYGSTETGSLMMQPLRGMPAPQVTLGRVLPSRVVEVVAADGQAVPRGQTGLLRLQTRHLRHDGYVREGGVLHPLNEKDREWFQPGDLGFIDADGLVHVLGREDDVINMGGGKFLTSDLADAVERSGLATDQAALNVIASDGPSRACVAVVLKPGVTLAEIRAALKERFKTLNQVHIVPFAELPYLANGKVDYPQLRESIRAVLDGQGAQEVVG</sequence>
<organism evidence="2 3">
    <name type="scientific">Caenimonas koreensis DSM 17982</name>
    <dbReference type="NCBI Taxonomy" id="1121255"/>
    <lineage>
        <taxon>Bacteria</taxon>
        <taxon>Pseudomonadati</taxon>
        <taxon>Pseudomonadota</taxon>
        <taxon>Betaproteobacteria</taxon>
        <taxon>Burkholderiales</taxon>
        <taxon>Comamonadaceae</taxon>
        <taxon>Caenimonas</taxon>
    </lineage>
</organism>
<reference evidence="2 3" key="1">
    <citation type="submission" date="2019-11" db="EMBL/GenBank/DDBJ databases">
        <title>Caenimonas koreensis gen. nov., sp. nov., isolated from activated sludge.</title>
        <authorList>
            <person name="Seung H.R."/>
        </authorList>
    </citation>
    <scope>NUCLEOTIDE SEQUENCE [LARGE SCALE GENOMIC DNA]</scope>
    <source>
        <strain evidence="2 3">EMB320</strain>
    </source>
</reference>
<keyword evidence="3" id="KW-1185">Reference proteome</keyword>
<dbReference type="InterPro" id="IPR045851">
    <property type="entry name" value="AMP-bd_C_sf"/>
</dbReference>
<comment type="caution">
    <text evidence="2">The sequence shown here is derived from an EMBL/GenBank/DDBJ whole genome shotgun (WGS) entry which is preliminary data.</text>
</comment>
<dbReference type="InterPro" id="IPR000873">
    <property type="entry name" value="AMP-dep_synth/lig_dom"/>
</dbReference>
<dbReference type="InterPro" id="IPR042099">
    <property type="entry name" value="ANL_N_sf"/>
</dbReference>
<dbReference type="OrthoDB" id="7055148at2"/>
<dbReference type="AlphaFoldDB" id="A0A844AZ29"/>
<evidence type="ECO:0000313" key="2">
    <source>
        <dbReference type="EMBL" id="MRD46063.1"/>
    </source>
</evidence>
<protein>
    <submittedName>
        <fullName evidence="2">AMP-binding protein</fullName>
    </submittedName>
</protein>
<dbReference type="Proteomes" id="UP000487350">
    <property type="component" value="Unassembled WGS sequence"/>
</dbReference>
<evidence type="ECO:0000259" key="1">
    <source>
        <dbReference type="Pfam" id="PF00501"/>
    </source>
</evidence>
<dbReference type="EMBL" id="WJBU01000002">
    <property type="protein sequence ID" value="MRD46063.1"/>
    <property type="molecule type" value="Genomic_DNA"/>
</dbReference>
<dbReference type="Gene3D" id="3.30.300.30">
    <property type="match status" value="1"/>
</dbReference>
<name>A0A844AZ29_9BURK</name>
<feature type="domain" description="AMP-dependent synthetase/ligase" evidence="1">
    <location>
        <begin position="16"/>
        <end position="92"/>
    </location>
</feature>
<dbReference type="InterPro" id="IPR050237">
    <property type="entry name" value="ATP-dep_AMP-bd_enzyme"/>
</dbReference>
<feature type="domain" description="AMP-dependent synthetase/ligase" evidence="1">
    <location>
        <begin position="125"/>
        <end position="326"/>
    </location>
</feature>
<dbReference type="Pfam" id="PF00501">
    <property type="entry name" value="AMP-binding"/>
    <property type="match status" value="2"/>
</dbReference>
<dbReference type="Gene3D" id="3.40.50.12780">
    <property type="entry name" value="N-terminal domain of ligase-like"/>
    <property type="match status" value="1"/>
</dbReference>
<accession>A0A844AZ29</accession>
<dbReference type="PANTHER" id="PTHR43767:SF1">
    <property type="entry name" value="NONRIBOSOMAL PEPTIDE SYNTHASE PES1 (EUROFUNG)-RELATED"/>
    <property type="match status" value="1"/>
</dbReference>
<dbReference type="PANTHER" id="PTHR43767">
    <property type="entry name" value="LONG-CHAIN-FATTY-ACID--COA LIGASE"/>
    <property type="match status" value="1"/>
</dbReference>
<dbReference type="GO" id="GO:0016878">
    <property type="term" value="F:acid-thiol ligase activity"/>
    <property type="evidence" value="ECO:0007669"/>
    <property type="project" value="UniProtKB-ARBA"/>
</dbReference>